<gene>
    <name evidence="1" type="ORF">BU25DRAFT_414882</name>
</gene>
<evidence type="ECO:0000313" key="1">
    <source>
        <dbReference type="EMBL" id="KAF2622898.1"/>
    </source>
</evidence>
<dbReference type="Proteomes" id="UP000799754">
    <property type="component" value="Unassembled WGS sequence"/>
</dbReference>
<reference evidence="1" key="1">
    <citation type="journal article" date="2020" name="Stud. Mycol.">
        <title>101 Dothideomycetes genomes: a test case for predicting lifestyles and emergence of pathogens.</title>
        <authorList>
            <person name="Haridas S."/>
            <person name="Albert R."/>
            <person name="Binder M."/>
            <person name="Bloem J."/>
            <person name="Labutti K."/>
            <person name="Salamov A."/>
            <person name="Andreopoulos B."/>
            <person name="Baker S."/>
            <person name="Barry K."/>
            <person name="Bills G."/>
            <person name="Bluhm B."/>
            <person name="Cannon C."/>
            <person name="Castanera R."/>
            <person name="Culley D."/>
            <person name="Daum C."/>
            <person name="Ezra D."/>
            <person name="Gonzalez J."/>
            <person name="Henrissat B."/>
            <person name="Kuo A."/>
            <person name="Liang C."/>
            <person name="Lipzen A."/>
            <person name="Lutzoni F."/>
            <person name="Magnuson J."/>
            <person name="Mondo S."/>
            <person name="Nolan M."/>
            <person name="Ohm R."/>
            <person name="Pangilinan J."/>
            <person name="Park H.-J."/>
            <person name="Ramirez L."/>
            <person name="Alfaro M."/>
            <person name="Sun H."/>
            <person name="Tritt A."/>
            <person name="Yoshinaga Y."/>
            <person name="Zwiers L.-H."/>
            <person name="Turgeon B."/>
            <person name="Goodwin S."/>
            <person name="Spatafora J."/>
            <person name="Crous P."/>
            <person name="Grigoriev I."/>
        </authorList>
    </citation>
    <scope>NUCLEOTIDE SEQUENCE</scope>
    <source>
        <strain evidence="1">CBS 525.71</strain>
    </source>
</reference>
<sequence>MATVWYCCQCKNGPMSIANNPQCTGANCTSQHHQCGYCETEIAHADYDFDLTDTHTHGFASLIHPHANSMHAHGELVDGNETYRWQCCNCHSDNSCEYNKGCYNCSHWRCSTYCSVYAIKN</sequence>
<organism evidence="1 2">
    <name type="scientific">Macroventuria anomochaeta</name>
    <dbReference type="NCBI Taxonomy" id="301207"/>
    <lineage>
        <taxon>Eukaryota</taxon>
        <taxon>Fungi</taxon>
        <taxon>Dikarya</taxon>
        <taxon>Ascomycota</taxon>
        <taxon>Pezizomycotina</taxon>
        <taxon>Dothideomycetes</taxon>
        <taxon>Pleosporomycetidae</taxon>
        <taxon>Pleosporales</taxon>
        <taxon>Pleosporineae</taxon>
        <taxon>Didymellaceae</taxon>
        <taxon>Macroventuria</taxon>
    </lineage>
</organism>
<evidence type="ECO:0000313" key="2">
    <source>
        <dbReference type="Proteomes" id="UP000799754"/>
    </source>
</evidence>
<comment type="caution">
    <text evidence="1">The sequence shown here is derived from an EMBL/GenBank/DDBJ whole genome shotgun (WGS) entry which is preliminary data.</text>
</comment>
<dbReference type="EMBL" id="MU006741">
    <property type="protein sequence ID" value="KAF2622898.1"/>
    <property type="molecule type" value="Genomic_DNA"/>
</dbReference>
<name>A0ACB6RP44_9PLEO</name>
<accession>A0ACB6RP44</accession>
<protein>
    <submittedName>
        <fullName evidence="1">Uncharacterized protein</fullName>
    </submittedName>
</protein>
<keyword evidence="2" id="KW-1185">Reference proteome</keyword>
<proteinExistence type="predicted"/>